<dbReference type="Proteomes" id="UP001144157">
    <property type="component" value="Unassembled WGS sequence"/>
</dbReference>
<gene>
    <name evidence="1" type="ORF">AtubIFM56815_008538</name>
</gene>
<reference evidence="1" key="1">
    <citation type="submission" date="2022-07" db="EMBL/GenBank/DDBJ databases">
        <title>Taxonomy of Aspergillus series Nigri: significant species reduction supported by multi-species coalescent approaches.</title>
        <authorList>
            <person name="Bian C."/>
            <person name="Kusuya Y."/>
            <person name="Sklenar F."/>
            <person name="D'hooge E."/>
            <person name="Yaguchi T."/>
            <person name="Takahashi H."/>
            <person name="Hubka V."/>
        </authorList>
    </citation>
    <scope>NUCLEOTIDE SEQUENCE</scope>
    <source>
        <strain evidence="1">IFM 56815</strain>
    </source>
</reference>
<dbReference type="InterPro" id="IPR052058">
    <property type="entry name" value="Alcohol_O-acetyltransferase"/>
</dbReference>
<comment type="caution">
    <text evidence="1">The sequence shown here is derived from an EMBL/GenBank/DDBJ whole genome shotgun (WGS) entry which is preliminary data.</text>
</comment>
<dbReference type="PANTHER" id="PTHR28037">
    <property type="entry name" value="ALCOHOL O-ACETYLTRANSFERASE 1-RELATED"/>
    <property type="match status" value="1"/>
</dbReference>
<protein>
    <submittedName>
        <fullName evidence="1">Uncharacterized protein</fullName>
    </submittedName>
</protein>
<name>A0A9W6AL10_ASPTU</name>
<dbReference type="InterPro" id="IPR010828">
    <property type="entry name" value="Atf2/Sli1-like"/>
</dbReference>
<proteinExistence type="predicted"/>
<organism evidence="1 2">
    <name type="scientific">Aspergillus tubingensis</name>
    <dbReference type="NCBI Taxonomy" id="5068"/>
    <lineage>
        <taxon>Eukaryota</taxon>
        <taxon>Fungi</taxon>
        <taxon>Dikarya</taxon>
        <taxon>Ascomycota</taxon>
        <taxon>Pezizomycotina</taxon>
        <taxon>Eurotiomycetes</taxon>
        <taxon>Eurotiomycetidae</taxon>
        <taxon>Eurotiales</taxon>
        <taxon>Aspergillaceae</taxon>
        <taxon>Aspergillus</taxon>
        <taxon>Aspergillus subgen. Circumdati</taxon>
    </lineage>
</organism>
<sequence>MDQYPSDSFPWEVARASCATIKQVLSREGKDTSVGLLKYVDIWSFLQSKIGKDRDGSFKTSNLGVAKSVHEGSSWPQIRRMMFTSPFDGLGAPWVVSSITGGDGCLVLGIIWQKGLAESEMFEGVVDGIARELHNAAK</sequence>
<dbReference type="PANTHER" id="PTHR28037:SF1">
    <property type="entry name" value="ALCOHOL O-ACETYLTRANSFERASE 1-RELATED"/>
    <property type="match status" value="1"/>
</dbReference>
<dbReference type="Pfam" id="PF07247">
    <property type="entry name" value="AATase"/>
    <property type="match status" value="1"/>
</dbReference>
<dbReference type="GO" id="GO:0008080">
    <property type="term" value="F:N-acetyltransferase activity"/>
    <property type="evidence" value="ECO:0007669"/>
    <property type="project" value="TreeGrafter"/>
</dbReference>
<accession>A0A9W6AL10</accession>
<dbReference type="AlphaFoldDB" id="A0A9W6AL10"/>
<evidence type="ECO:0000313" key="1">
    <source>
        <dbReference type="EMBL" id="GLA84325.1"/>
    </source>
</evidence>
<evidence type="ECO:0000313" key="2">
    <source>
        <dbReference type="Proteomes" id="UP001144157"/>
    </source>
</evidence>
<dbReference type="EMBL" id="BRPE01000005">
    <property type="protein sequence ID" value="GLA84325.1"/>
    <property type="molecule type" value="Genomic_DNA"/>
</dbReference>